<dbReference type="OrthoDB" id="9803470at2"/>
<comment type="similarity">
    <text evidence="1">Belongs to the sigma-70 factor family. ECF subfamily.</text>
</comment>
<evidence type="ECO:0000313" key="8">
    <source>
        <dbReference type="EMBL" id="TKD08851.1"/>
    </source>
</evidence>
<evidence type="ECO:0000256" key="5">
    <source>
        <dbReference type="SAM" id="MobiDB-lite"/>
    </source>
</evidence>
<evidence type="ECO:0000256" key="4">
    <source>
        <dbReference type="ARBA" id="ARBA00023163"/>
    </source>
</evidence>
<dbReference type="InterPro" id="IPR013325">
    <property type="entry name" value="RNA_pol_sigma_r2"/>
</dbReference>
<dbReference type="GO" id="GO:0016987">
    <property type="term" value="F:sigma factor activity"/>
    <property type="evidence" value="ECO:0007669"/>
    <property type="project" value="UniProtKB-KW"/>
</dbReference>
<gene>
    <name evidence="8" type="ORF">E8A74_13750</name>
</gene>
<proteinExistence type="inferred from homology"/>
<evidence type="ECO:0000259" key="7">
    <source>
        <dbReference type="Pfam" id="PF08281"/>
    </source>
</evidence>
<feature type="region of interest" description="Disordered" evidence="5">
    <location>
        <begin position="1"/>
        <end position="36"/>
    </location>
</feature>
<dbReference type="InterPro" id="IPR013324">
    <property type="entry name" value="RNA_pol_sigma_r3/r4-like"/>
</dbReference>
<feature type="compositionally biased region" description="Polar residues" evidence="5">
    <location>
        <begin position="1"/>
        <end position="18"/>
    </location>
</feature>
<accession>A0A4U1JF05</accession>
<dbReference type="RefSeq" id="WP_136929450.1">
    <property type="nucleotide sequence ID" value="NZ_SSMQ01000012.1"/>
</dbReference>
<evidence type="ECO:0000259" key="6">
    <source>
        <dbReference type="Pfam" id="PF04542"/>
    </source>
</evidence>
<dbReference type="Gene3D" id="1.10.10.10">
    <property type="entry name" value="Winged helix-like DNA-binding domain superfamily/Winged helix DNA-binding domain"/>
    <property type="match status" value="1"/>
</dbReference>
<dbReference type="InterPro" id="IPR039425">
    <property type="entry name" value="RNA_pol_sigma-70-like"/>
</dbReference>
<dbReference type="Gene3D" id="1.10.1740.10">
    <property type="match status" value="1"/>
</dbReference>
<comment type="caution">
    <text evidence="8">The sequence shown here is derived from an EMBL/GenBank/DDBJ whole genome shotgun (WGS) entry which is preliminary data.</text>
</comment>
<dbReference type="InterPro" id="IPR014284">
    <property type="entry name" value="RNA_pol_sigma-70_dom"/>
</dbReference>
<dbReference type="InterPro" id="IPR036388">
    <property type="entry name" value="WH-like_DNA-bd_sf"/>
</dbReference>
<reference evidence="8 9" key="1">
    <citation type="submission" date="2019-04" db="EMBL/GenBank/DDBJ databases">
        <authorList>
            <person name="Li Y."/>
            <person name="Wang J."/>
        </authorList>
    </citation>
    <scope>NUCLEOTIDE SEQUENCE [LARGE SCALE GENOMIC DNA]</scope>
    <source>
        <strain evidence="8 9">DSM 14668</strain>
    </source>
</reference>
<dbReference type="InterPro" id="IPR013249">
    <property type="entry name" value="RNA_pol_sigma70_r4_t2"/>
</dbReference>
<dbReference type="Proteomes" id="UP000309215">
    <property type="component" value="Unassembled WGS sequence"/>
</dbReference>
<protein>
    <submittedName>
        <fullName evidence="8">RNA polymerase sigma factor</fullName>
    </submittedName>
</protein>
<evidence type="ECO:0000256" key="3">
    <source>
        <dbReference type="ARBA" id="ARBA00023082"/>
    </source>
</evidence>
<dbReference type="CDD" id="cd06171">
    <property type="entry name" value="Sigma70_r4"/>
    <property type="match status" value="1"/>
</dbReference>
<keyword evidence="4" id="KW-0804">Transcription</keyword>
<dbReference type="PANTHER" id="PTHR43133:SF59">
    <property type="entry name" value="ECF RNA POLYMERASE SIGMA FACTOR SIGR"/>
    <property type="match status" value="1"/>
</dbReference>
<dbReference type="GO" id="GO:0003677">
    <property type="term" value="F:DNA binding"/>
    <property type="evidence" value="ECO:0007669"/>
    <property type="project" value="InterPro"/>
</dbReference>
<dbReference type="SUPFAM" id="SSF88659">
    <property type="entry name" value="Sigma3 and sigma4 domains of RNA polymerase sigma factors"/>
    <property type="match status" value="1"/>
</dbReference>
<evidence type="ECO:0000313" key="9">
    <source>
        <dbReference type="Proteomes" id="UP000309215"/>
    </source>
</evidence>
<keyword evidence="2" id="KW-0805">Transcription regulation</keyword>
<dbReference type="SUPFAM" id="SSF88946">
    <property type="entry name" value="Sigma2 domain of RNA polymerase sigma factors"/>
    <property type="match status" value="1"/>
</dbReference>
<sequence>MFAQALATTPVPSKSRSTLGGFARTSRATPPNPQANSIEELRRGVAALAPELFGRALRMSRSSALAEDLVQDTVERALRFENQYRPGTNLKAWVHQILFSVFITKCRRNRRERRALDVLYSDPNAWTAAPAVSEMTALSPPTLRALEAIQEVYREALILVDLQEMTYKDAAEKLGVPVGTVMSRLHRGRRLLAKALEADRDASLVQCNMLE</sequence>
<dbReference type="InterPro" id="IPR007627">
    <property type="entry name" value="RNA_pol_sigma70_r2"/>
</dbReference>
<name>A0A4U1JF05_9BACT</name>
<dbReference type="GO" id="GO:0006352">
    <property type="term" value="P:DNA-templated transcription initiation"/>
    <property type="evidence" value="ECO:0007669"/>
    <property type="project" value="InterPro"/>
</dbReference>
<feature type="compositionally biased region" description="Polar residues" evidence="5">
    <location>
        <begin position="26"/>
        <end position="36"/>
    </location>
</feature>
<keyword evidence="3" id="KW-0731">Sigma factor</keyword>
<keyword evidence="9" id="KW-1185">Reference proteome</keyword>
<organism evidence="8 9">
    <name type="scientific">Polyangium fumosum</name>
    <dbReference type="NCBI Taxonomy" id="889272"/>
    <lineage>
        <taxon>Bacteria</taxon>
        <taxon>Pseudomonadati</taxon>
        <taxon>Myxococcota</taxon>
        <taxon>Polyangia</taxon>
        <taxon>Polyangiales</taxon>
        <taxon>Polyangiaceae</taxon>
        <taxon>Polyangium</taxon>
    </lineage>
</organism>
<feature type="domain" description="RNA polymerase sigma-70 region 2" evidence="6">
    <location>
        <begin position="46"/>
        <end position="111"/>
    </location>
</feature>
<dbReference type="NCBIfam" id="TIGR02937">
    <property type="entry name" value="sigma70-ECF"/>
    <property type="match status" value="1"/>
</dbReference>
<evidence type="ECO:0000256" key="2">
    <source>
        <dbReference type="ARBA" id="ARBA00023015"/>
    </source>
</evidence>
<dbReference type="EMBL" id="SSMQ01000012">
    <property type="protein sequence ID" value="TKD08851.1"/>
    <property type="molecule type" value="Genomic_DNA"/>
</dbReference>
<evidence type="ECO:0000256" key="1">
    <source>
        <dbReference type="ARBA" id="ARBA00010641"/>
    </source>
</evidence>
<feature type="domain" description="RNA polymerase sigma factor 70 region 4 type 2" evidence="7">
    <location>
        <begin position="143"/>
        <end position="192"/>
    </location>
</feature>
<dbReference type="Pfam" id="PF04542">
    <property type="entry name" value="Sigma70_r2"/>
    <property type="match status" value="1"/>
</dbReference>
<dbReference type="Pfam" id="PF08281">
    <property type="entry name" value="Sigma70_r4_2"/>
    <property type="match status" value="1"/>
</dbReference>
<dbReference type="PANTHER" id="PTHR43133">
    <property type="entry name" value="RNA POLYMERASE ECF-TYPE SIGMA FACTO"/>
    <property type="match status" value="1"/>
</dbReference>
<dbReference type="AlphaFoldDB" id="A0A4U1JF05"/>